<dbReference type="InterPro" id="IPR003131">
    <property type="entry name" value="T1-type_BTB"/>
</dbReference>
<gene>
    <name evidence="3" type="ORF">TTEB3V08_LOCUS6710</name>
</gene>
<dbReference type="InterPro" id="IPR036322">
    <property type="entry name" value="WD40_repeat_dom_sf"/>
</dbReference>
<dbReference type="Gene3D" id="3.30.710.10">
    <property type="entry name" value="Potassium Channel Kv1.1, Chain A"/>
    <property type="match status" value="1"/>
</dbReference>
<dbReference type="InterPro" id="IPR011333">
    <property type="entry name" value="SKP1/BTB/POZ_sf"/>
</dbReference>
<evidence type="ECO:0000313" key="3">
    <source>
        <dbReference type="EMBL" id="CAD7458737.1"/>
    </source>
</evidence>
<accession>A0A7R9NWD9</accession>
<evidence type="ECO:0000259" key="2">
    <source>
        <dbReference type="Pfam" id="PF02214"/>
    </source>
</evidence>
<dbReference type="SUPFAM" id="SSF54695">
    <property type="entry name" value="POZ domain"/>
    <property type="match status" value="1"/>
</dbReference>
<protein>
    <recommendedName>
        <fullName evidence="2">Potassium channel tetramerisation-type BTB domain-containing protein</fullName>
    </recommendedName>
</protein>
<feature type="compositionally biased region" description="Low complexity" evidence="1">
    <location>
        <begin position="167"/>
        <end position="177"/>
    </location>
</feature>
<feature type="compositionally biased region" description="Low complexity" evidence="1">
    <location>
        <begin position="120"/>
        <end position="129"/>
    </location>
</feature>
<dbReference type="PANTHER" id="PTHR15859:SF1">
    <property type="entry name" value="BTB DOMAIN-CONTAINING PROTEIN"/>
    <property type="match status" value="1"/>
</dbReference>
<feature type="compositionally biased region" description="Polar residues" evidence="1">
    <location>
        <begin position="182"/>
        <end position="191"/>
    </location>
</feature>
<dbReference type="EMBL" id="OE002442">
    <property type="protein sequence ID" value="CAD7458737.1"/>
    <property type="molecule type" value="Genomic_DNA"/>
</dbReference>
<dbReference type="PANTHER" id="PTHR15859">
    <property type="entry name" value="SETA BINDING PROTEIN 1"/>
    <property type="match status" value="1"/>
</dbReference>
<sequence length="581" mass="63558">MSSLRDEMGAIFIDRDPKMFATILNYLRTRDIDLSVDIRAFRHEAEFYGITPLVKRLMLCEDLGQSSCGDVLFYGYLPPPCIPLQDPGTTSSTSPSTGENATTVHSARPGSIVRIPVEQASAAPTTASAPPSPPVSSTPSSSNSTNAPPPVGALLPGPHIHGAHPQRSSSSHSRNSSLDLRVSSNGCTGVVSRSSTDIRNIAGRSGVGHSRAASLDLRHTRNSSADLNKLFRNDVGLVFGAHQGSSWADPLRVQIVKAHHNWIAVAYAHFVACYRLKDSSGWQHAFTSPHIESCIERIAINAKMGQVGGGESSSKMVAISYGSQVRLWGVSEDGARTNVGTFNLNVRVEYLFFIGSQLVALSPTGKIGVWHAMTQHWQIQDVVPIASFDTAGSFLLLGCKNGSIYYIDMQKFPLRMKDNDLLVTELYRDPSNDPITAISVYLTPKTSNSSRAPVKVTMTDPITNDLVLGNDEDIVGSPGSREEEYALCHFIEQYELSPELWNLTNPLYSKKAARNSALDLLIPILMRINLGATKREDVKKKKSKNFKSSKFLPMAKYLRRCSQNFFHIITRVGLVFIIIVA</sequence>
<name>A0A7R9NWD9_9NEOP</name>
<feature type="region of interest" description="Disordered" evidence="1">
    <location>
        <begin position="85"/>
        <end position="191"/>
    </location>
</feature>
<proteinExistence type="predicted"/>
<feature type="compositionally biased region" description="Low complexity" evidence="1">
    <location>
        <begin position="137"/>
        <end position="158"/>
    </location>
</feature>
<dbReference type="SUPFAM" id="SSF50978">
    <property type="entry name" value="WD40 repeat-like"/>
    <property type="match status" value="1"/>
</dbReference>
<dbReference type="AlphaFoldDB" id="A0A7R9NWD9"/>
<dbReference type="Pfam" id="PF02214">
    <property type="entry name" value="BTB_2"/>
    <property type="match status" value="1"/>
</dbReference>
<feature type="compositionally biased region" description="Low complexity" evidence="1">
    <location>
        <begin position="87"/>
        <end position="98"/>
    </location>
</feature>
<feature type="domain" description="Potassium channel tetramerisation-type BTB" evidence="2">
    <location>
        <begin position="3"/>
        <end position="54"/>
    </location>
</feature>
<evidence type="ECO:0000256" key="1">
    <source>
        <dbReference type="SAM" id="MobiDB-lite"/>
    </source>
</evidence>
<reference evidence="3" key="1">
    <citation type="submission" date="2020-11" db="EMBL/GenBank/DDBJ databases">
        <authorList>
            <person name="Tran Van P."/>
        </authorList>
    </citation>
    <scope>NUCLEOTIDE SEQUENCE</scope>
</reference>
<organism evidence="3">
    <name type="scientific">Timema tahoe</name>
    <dbReference type="NCBI Taxonomy" id="61484"/>
    <lineage>
        <taxon>Eukaryota</taxon>
        <taxon>Metazoa</taxon>
        <taxon>Ecdysozoa</taxon>
        <taxon>Arthropoda</taxon>
        <taxon>Hexapoda</taxon>
        <taxon>Insecta</taxon>
        <taxon>Pterygota</taxon>
        <taxon>Neoptera</taxon>
        <taxon>Polyneoptera</taxon>
        <taxon>Phasmatodea</taxon>
        <taxon>Timematodea</taxon>
        <taxon>Timematoidea</taxon>
        <taxon>Timematidae</taxon>
        <taxon>Timema</taxon>
    </lineage>
</organism>
<dbReference type="InterPro" id="IPR047876">
    <property type="entry name" value="SHKBP1/KCTD3"/>
</dbReference>
<dbReference type="GO" id="GO:0051260">
    <property type="term" value="P:protein homooligomerization"/>
    <property type="evidence" value="ECO:0007669"/>
    <property type="project" value="InterPro"/>
</dbReference>